<gene>
    <name evidence="1" type="ORF">G6L72_02440</name>
</gene>
<evidence type="ECO:0000313" key="1">
    <source>
        <dbReference type="EMBL" id="NTF35573.1"/>
    </source>
</evidence>
<dbReference type="EMBL" id="JAAMCP010000001">
    <property type="protein sequence ID" value="NTF35573.1"/>
    <property type="molecule type" value="Genomic_DNA"/>
</dbReference>
<comment type="caution">
    <text evidence="1">The sequence shown here is derived from an EMBL/GenBank/DDBJ whole genome shotgun (WGS) entry which is preliminary data.</text>
</comment>
<organism evidence="1 2">
    <name type="scientific">Agrobacterium rubi</name>
    <dbReference type="NCBI Taxonomy" id="28099"/>
    <lineage>
        <taxon>Bacteria</taxon>
        <taxon>Pseudomonadati</taxon>
        <taxon>Pseudomonadota</taxon>
        <taxon>Alphaproteobacteria</taxon>
        <taxon>Hyphomicrobiales</taxon>
        <taxon>Rhizobiaceae</taxon>
        <taxon>Rhizobium/Agrobacterium group</taxon>
        <taxon>Agrobacterium</taxon>
    </lineage>
</organism>
<protein>
    <recommendedName>
        <fullName evidence="3">PASTA domain-containing protein</fullName>
    </recommendedName>
</protein>
<accession>A0ABX2IZ17</accession>
<sequence>MPPKNIPDAGPLSGAERAIVIQDGKPVRTTTQAIADKAPSANPPVKSVAGKSGDVVLAKADVGLNNVNNTADANKPVSNATQQALDQKADKSQIPAVPPKVRVERYTAVTNANGVATVTFSPAFEIAPDIGVIDGWVGEQMITGAAVAGTTTKTGCQVQVMLSRPTLLLSTGPFQKAAAGVSVTVRAIGN</sequence>
<keyword evidence="2" id="KW-1185">Reference proteome</keyword>
<evidence type="ECO:0000313" key="2">
    <source>
        <dbReference type="Proteomes" id="UP000822331"/>
    </source>
</evidence>
<evidence type="ECO:0008006" key="3">
    <source>
        <dbReference type="Google" id="ProtNLM"/>
    </source>
</evidence>
<dbReference type="Proteomes" id="UP000822331">
    <property type="component" value="Unassembled WGS sequence"/>
</dbReference>
<reference evidence="1 2" key="1">
    <citation type="journal article" date="2020" name="Science">
        <title>Unexpected conservation and global transmission of agrobacterial virulence plasmids.</title>
        <authorList>
            <person name="Weisberg A.J."/>
            <person name="Davis E.W. 2nd"/>
            <person name="Tabima J."/>
            <person name="Belcher M.S."/>
            <person name="Miller M."/>
            <person name="Kuo C.H."/>
            <person name="Loper J.E."/>
            <person name="Grunwald N.J."/>
            <person name="Putnam M.L."/>
            <person name="Chang J.H."/>
        </authorList>
    </citation>
    <scope>NUCLEOTIDE SEQUENCE [LARGE SCALE GENOMIC DNA]</scope>
    <source>
        <strain evidence="1 2">A19/93</strain>
    </source>
</reference>
<proteinExistence type="predicted"/>
<name>A0ABX2IZ17_9HYPH</name>
<dbReference type="RefSeq" id="WP_174003111.1">
    <property type="nucleotide sequence ID" value="NZ_JAAMCP010000001.1"/>
</dbReference>